<keyword evidence="11" id="KW-1185">Reference proteome</keyword>
<dbReference type="InterPro" id="IPR052377">
    <property type="entry name" value="Mitochondrial_ECH-domain"/>
</dbReference>
<dbReference type="GO" id="GO:0005739">
    <property type="term" value="C:mitochondrion"/>
    <property type="evidence" value="ECO:0007669"/>
    <property type="project" value="UniProtKB-SubCell"/>
</dbReference>
<dbReference type="Pfam" id="PF00378">
    <property type="entry name" value="ECH_1"/>
    <property type="match status" value="1"/>
</dbReference>
<reference evidence="10" key="5">
    <citation type="submission" date="2018-04" db="UniProtKB">
        <authorList>
            <consortium name="EnsemblFungi"/>
        </authorList>
    </citation>
    <scope>IDENTIFICATION</scope>
    <source>
        <strain evidence="10">R3-111a-1</strain>
    </source>
</reference>
<dbReference type="InterPro" id="IPR001753">
    <property type="entry name" value="Enoyl-CoA_hydra/iso"/>
</dbReference>
<dbReference type="eggNOG" id="KOG1682">
    <property type="taxonomic scope" value="Eukaryota"/>
</dbReference>
<dbReference type="OrthoDB" id="2139957at2759"/>
<dbReference type="InterPro" id="IPR029045">
    <property type="entry name" value="ClpP/crotonase-like_dom_sf"/>
</dbReference>
<dbReference type="GO" id="GO:0006631">
    <property type="term" value="P:fatty acid metabolic process"/>
    <property type="evidence" value="ECO:0007669"/>
    <property type="project" value="UniProtKB-KW"/>
</dbReference>
<evidence type="ECO:0000256" key="1">
    <source>
        <dbReference type="ARBA" id="ARBA00004173"/>
    </source>
</evidence>
<dbReference type="SUPFAM" id="SSF52096">
    <property type="entry name" value="ClpP/crotonase"/>
    <property type="match status" value="1"/>
</dbReference>
<dbReference type="GO" id="GO:0016836">
    <property type="term" value="F:hydro-lyase activity"/>
    <property type="evidence" value="ECO:0007669"/>
    <property type="project" value="TreeGrafter"/>
</dbReference>
<dbReference type="Proteomes" id="UP000006039">
    <property type="component" value="Unassembled WGS sequence"/>
</dbReference>
<evidence type="ECO:0000256" key="6">
    <source>
        <dbReference type="ARBA" id="ARBA00037410"/>
    </source>
</evidence>
<dbReference type="HOGENOM" id="CLU_009834_1_0_1"/>
<gene>
    <name evidence="10" type="primary">20349530</name>
    <name evidence="9" type="ORF">GGTG_09072</name>
</gene>
<dbReference type="GeneID" id="20349530"/>
<dbReference type="InterPro" id="IPR014748">
    <property type="entry name" value="Enoyl-CoA_hydra_C"/>
</dbReference>
<evidence type="ECO:0000256" key="2">
    <source>
        <dbReference type="ARBA" id="ARBA00022832"/>
    </source>
</evidence>
<dbReference type="RefSeq" id="XP_009225179.1">
    <property type="nucleotide sequence ID" value="XM_009226915.1"/>
</dbReference>
<keyword evidence="3" id="KW-0809">Transit peptide</keyword>
<reference evidence="11" key="1">
    <citation type="submission" date="2010-07" db="EMBL/GenBank/DDBJ databases">
        <title>The genome sequence of Gaeumannomyces graminis var. tritici strain R3-111a-1.</title>
        <authorList>
            <consortium name="The Broad Institute Genome Sequencing Platform"/>
            <person name="Ma L.-J."/>
            <person name="Dead R."/>
            <person name="Young S."/>
            <person name="Zeng Q."/>
            <person name="Koehrsen M."/>
            <person name="Alvarado L."/>
            <person name="Berlin A."/>
            <person name="Chapman S.B."/>
            <person name="Chen Z."/>
            <person name="Freedman E."/>
            <person name="Gellesch M."/>
            <person name="Goldberg J."/>
            <person name="Griggs A."/>
            <person name="Gujja S."/>
            <person name="Heilman E.R."/>
            <person name="Heiman D."/>
            <person name="Hepburn T."/>
            <person name="Howarth C."/>
            <person name="Jen D."/>
            <person name="Larson L."/>
            <person name="Mehta T."/>
            <person name="Neiman D."/>
            <person name="Pearson M."/>
            <person name="Roberts A."/>
            <person name="Saif S."/>
            <person name="Shea T."/>
            <person name="Shenoy N."/>
            <person name="Sisk P."/>
            <person name="Stolte C."/>
            <person name="Sykes S."/>
            <person name="Walk T."/>
            <person name="White J."/>
            <person name="Yandava C."/>
            <person name="Haas B."/>
            <person name="Nusbaum C."/>
            <person name="Birren B."/>
        </authorList>
    </citation>
    <scope>NUCLEOTIDE SEQUENCE [LARGE SCALE GENOMIC DNA]</scope>
    <source>
        <strain evidence="11">R3-111a-1</strain>
    </source>
</reference>
<evidence type="ECO:0000313" key="10">
    <source>
        <dbReference type="EnsemblFungi" id="EJT72205"/>
    </source>
</evidence>
<evidence type="ECO:0000313" key="11">
    <source>
        <dbReference type="Proteomes" id="UP000006039"/>
    </source>
</evidence>
<evidence type="ECO:0000256" key="7">
    <source>
        <dbReference type="ARBA" id="ARBA00040545"/>
    </source>
</evidence>
<comment type="subcellular location">
    <subcellularLocation>
        <location evidence="1">Mitochondrion</location>
    </subcellularLocation>
</comment>
<sequence length="294" mass="31557">MLPELPAKAAYILINNPARRNALCLATLRDLRDQLTRALTSPLTGRPLLLPPFRPQLLPAFERAAGLPPKPWPEGPDSTAKKRKKRKKKMQKQAPNTTATTTDEDDDPTWLVDPAAWNHHRAGLPSVLVLRSSVPSSRVFSSGHDLRELSTLSPDDVRATFALCADVMSLLRRSPAPVVCAVEGLATAAGMQLALTADLVVGMGDGGGGGYEGAARWAGRVMAVHATSAEAREGVAAFLDKRSPAWTVKEKKNYGGSPVRGTMFPGPRATQAQASPSRRALAGTVLHKRKCLLR</sequence>
<reference evidence="10" key="4">
    <citation type="journal article" date="2015" name="G3 (Bethesda)">
        <title>Genome sequences of three phytopathogenic species of the Magnaporthaceae family of fungi.</title>
        <authorList>
            <person name="Okagaki L.H."/>
            <person name="Nunes C.C."/>
            <person name="Sailsbery J."/>
            <person name="Clay B."/>
            <person name="Brown D."/>
            <person name="John T."/>
            <person name="Oh Y."/>
            <person name="Young N."/>
            <person name="Fitzgerald M."/>
            <person name="Haas B.J."/>
            <person name="Zeng Q."/>
            <person name="Young S."/>
            <person name="Adiconis X."/>
            <person name="Fan L."/>
            <person name="Levin J.Z."/>
            <person name="Mitchell T.K."/>
            <person name="Okubara P.A."/>
            <person name="Farman M.L."/>
            <person name="Kohn L.M."/>
            <person name="Birren B."/>
            <person name="Ma L.-J."/>
            <person name="Dean R.A."/>
        </authorList>
    </citation>
    <scope>NUCLEOTIDE SEQUENCE</scope>
    <source>
        <strain evidence="10">R3-111a-1</strain>
    </source>
</reference>
<dbReference type="CDD" id="cd06558">
    <property type="entry name" value="crotonase-like"/>
    <property type="match status" value="1"/>
</dbReference>
<evidence type="ECO:0000256" key="4">
    <source>
        <dbReference type="ARBA" id="ARBA00023098"/>
    </source>
</evidence>
<dbReference type="PANTHER" id="PTHR43602">
    <property type="match status" value="1"/>
</dbReference>
<dbReference type="STRING" id="644352.J3P6D1"/>
<dbReference type="EMBL" id="GL385399">
    <property type="protein sequence ID" value="EJT72205.1"/>
    <property type="molecule type" value="Genomic_DNA"/>
</dbReference>
<dbReference type="VEuPathDB" id="FungiDB:GGTG_09072"/>
<keyword evidence="5" id="KW-0496">Mitochondrion</keyword>
<keyword evidence="4" id="KW-0443">Lipid metabolism</keyword>
<reference evidence="9" key="3">
    <citation type="submission" date="2010-09" db="EMBL/GenBank/DDBJ databases">
        <title>Annotation of Gaeumannomyces graminis var. tritici R3-111a-1.</title>
        <authorList>
            <consortium name="The Broad Institute Genome Sequencing Platform"/>
            <person name="Ma L.-J."/>
            <person name="Dead R."/>
            <person name="Young S.K."/>
            <person name="Zeng Q."/>
            <person name="Gargeya S."/>
            <person name="Fitzgerald M."/>
            <person name="Haas B."/>
            <person name="Abouelleil A."/>
            <person name="Alvarado L."/>
            <person name="Arachchi H.M."/>
            <person name="Berlin A."/>
            <person name="Brown A."/>
            <person name="Chapman S.B."/>
            <person name="Chen Z."/>
            <person name="Dunbar C."/>
            <person name="Freedman E."/>
            <person name="Gearin G."/>
            <person name="Gellesch M."/>
            <person name="Goldberg J."/>
            <person name="Griggs A."/>
            <person name="Gujja S."/>
            <person name="Heiman D."/>
            <person name="Howarth C."/>
            <person name="Larson L."/>
            <person name="Lui A."/>
            <person name="MacDonald P.J.P."/>
            <person name="Mehta T."/>
            <person name="Montmayeur A."/>
            <person name="Murphy C."/>
            <person name="Neiman D."/>
            <person name="Pearson M."/>
            <person name="Priest M."/>
            <person name="Roberts A."/>
            <person name="Saif S."/>
            <person name="Shea T."/>
            <person name="Shenoy N."/>
            <person name="Sisk P."/>
            <person name="Stolte C."/>
            <person name="Sykes S."/>
            <person name="Yandava C."/>
            <person name="Wortman J."/>
            <person name="Nusbaum C."/>
            <person name="Birren B."/>
        </authorList>
    </citation>
    <scope>NUCLEOTIDE SEQUENCE</scope>
    <source>
        <strain evidence="9">R3-111a-1</strain>
    </source>
</reference>
<name>J3P6D1_GAET3</name>
<feature type="compositionally biased region" description="Basic residues" evidence="8">
    <location>
        <begin position="81"/>
        <end position="91"/>
    </location>
</feature>
<dbReference type="Gene3D" id="1.10.12.10">
    <property type="entry name" value="Lyase 2-enoyl-coa Hydratase, Chain A, domain 2"/>
    <property type="match status" value="1"/>
</dbReference>
<dbReference type="Gene3D" id="3.90.226.10">
    <property type="entry name" value="2-enoyl-CoA Hydratase, Chain A, domain 1"/>
    <property type="match status" value="1"/>
</dbReference>
<evidence type="ECO:0000256" key="3">
    <source>
        <dbReference type="ARBA" id="ARBA00022946"/>
    </source>
</evidence>
<evidence type="ECO:0000256" key="5">
    <source>
        <dbReference type="ARBA" id="ARBA00023128"/>
    </source>
</evidence>
<feature type="region of interest" description="Disordered" evidence="8">
    <location>
        <begin position="64"/>
        <end position="108"/>
    </location>
</feature>
<dbReference type="EnsemblFungi" id="EJT72205">
    <property type="protein sequence ID" value="EJT72205"/>
    <property type="gene ID" value="GGTG_09072"/>
</dbReference>
<evidence type="ECO:0000313" key="9">
    <source>
        <dbReference type="EMBL" id="EJT72205.1"/>
    </source>
</evidence>
<keyword evidence="2" id="KW-0276">Fatty acid metabolism</keyword>
<dbReference type="PANTHER" id="PTHR43602:SF1">
    <property type="entry name" value="ENOYL-COA HYDRATASE DOMAIN-CONTAINING PROTEIN 3, MITOCHONDRIAL"/>
    <property type="match status" value="1"/>
</dbReference>
<proteinExistence type="predicted"/>
<comment type="function">
    <text evidence="6">May play a role in fatty acid biosynthesis and insulin sensitivity.</text>
</comment>
<protein>
    <recommendedName>
        <fullName evidence="7">Enoyl-CoA hydratase domain-containing protein 3, mitochondrial</fullName>
    </recommendedName>
</protein>
<reference evidence="9" key="2">
    <citation type="submission" date="2010-07" db="EMBL/GenBank/DDBJ databases">
        <authorList>
            <consortium name="The Broad Institute Genome Sequencing Platform"/>
            <consortium name="Broad Institute Genome Sequencing Center for Infectious Disease"/>
            <person name="Ma L.-J."/>
            <person name="Dead R."/>
            <person name="Young S."/>
            <person name="Zeng Q."/>
            <person name="Koehrsen M."/>
            <person name="Alvarado L."/>
            <person name="Berlin A."/>
            <person name="Chapman S.B."/>
            <person name="Chen Z."/>
            <person name="Freedman E."/>
            <person name="Gellesch M."/>
            <person name="Goldberg J."/>
            <person name="Griggs A."/>
            <person name="Gujja S."/>
            <person name="Heilman E.R."/>
            <person name="Heiman D."/>
            <person name="Hepburn T."/>
            <person name="Howarth C."/>
            <person name="Jen D."/>
            <person name="Larson L."/>
            <person name="Mehta T."/>
            <person name="Neiman D."/>
            <person name="Pearson M."/>
            <person name="Roberts A."/>
            <person name="Saif S."/>
            <person name="Shea T."/>
            <person name="Shenoy N."/>
            <person name="Sisk P."/>
            <person name="Stolte C."/>
            <person name="Sykes S."/>
            <person name="Walk T."/>
            <person name="White J."/>
            <person name="Yandava C."/>
            <person name="Haas B."/>
            <person name="Nusbaum C."/>
            <person name="Birren B."/>
        </authorList>
    </citation>
    <scope>NUCLEOTIDE SEQUENCE</scope>
    <source>
        <strain evidence="9">R3-111a-1</strain>
    </source>
</reference>
<organism evidence="9">
    <name type="scientific">Gaeumannomyces tritici (strain R3-111a-1)</name>
    <name type="common">Wheat and barley take-all root rot fungus</name>
    <name type="synonym">Gaeumannomyces graminis var. tritici</name>
    <dbReference type="NCBI Taxonomy" id="644352"/>
    <lineage>
        <taxon>Eukaryota</taxon>
        <taxon>Fungi</taxon>
        <taxon>Dikarya</taxon>
        <taxon>Ascomycota</taxon>
        <taxon>Pezizomycotina</taxon>
        <taxon>Sordariomycetes</taxon>
        <taxon>Sordariomycetidae</taxon>
        <taxon>Magnaporthales</taxon>
        <taxon>Magnaporthaceae</taxon>
        <taxon>Gaeumannomyces</taxon>
    </lineage>
</organism>
<dbReference type="AlphaFoldDB" id="J3P6D1"/>
<evidence type="ECO:0000256" key="8">
    <source>
        <dbReference type="SAM" id="MobiDB-lite"/>
    </source>
</evidence>
<accession>J3P6D1</accession>